<feature type="transmembrane region" description="Helical" evidence="8">
    <location>
        <begin position="535"/>
        <end position="551"/>
    </location>
</feature>
<feature type="transmembrane region" description="Helical" evidence="8">
    <location>
        <begin position="375"/>
        <end position="393"/>
    </location>
</feature>
<evidence type="ECO:0000259" key="9">
    <source>
        <dbReference type="PROSITE" id="PS50156"/>
    </source>
</evidence>
<comment type="similarity">
    <text evidence="2">Belongs to the resistance-nodulation-cell division (RND) (TC 2.A.6) family. MmpL subfamily.</text>
</comment>
<sequence length="778" mass="81555">MAHASTPVRTDGPGRSKRWVLPVVVVLLWLFVGGPLGSFAGRLAEVQKNDNASFLPKSTESTRVLNEFLTFTGQESLPTTVVFERPGGLTAADKRAIAGYGANLKDVAHVDAAAVAAPSYSADGTAAQIVVPVASSDGEEIQTAVAAIRDVVDDPPAGLTALVGGQGGILGDFITAFGAIDGILLVVALLVILVILVVVYRTIILPLVVIISALLALGLASAAIYALARNDVLDLNGQSQGILFILALGAATDYSLLLVSRFREELRDEESVYLAMRRAYRRAFEPIVASGVTVILGLLCLLLSDLSSLRGLGPVGAIGIAGAMLSALTLLPAALLLLGRWAYWPFRPMYGSEHKDARGLWGGVARLVGRRARTVWVVTFLGLAACAAFVPTLDEDPVPQTDTFLTRVDSVKAQDILDRHFPSDQSSPVVVITPQDDVEKVIAAVRAEDGIVSDGVSYLPSGPATGSTPPAPKVVDGDVVVLATLKGSAESAAAADTVRALRTDLDRVSPEVLVGGNTAIQLDARDTTDADRARVIPAILVVIFIVLALLLRSLAAPLLLVLANVLSFGATIGISAVMFNHVFDFPATDPSISLIGFVFLVALGIDYSIFLMTRVREESVRQGTHPGVLKGLSVTGGVITSAGVVLAATFAALGVVPILFLAQIAFIVAFGVLLDTLVVRTLLVPALAYDLGPRIWWPSRLWHTPDHADRATAEMLHVGSPDGVQVGADAVGPERVGPQPVDVEPVGPEPVDPEPVGPEPVGAEPVDPTDQAEPRHRA</sequence>
<feature type="transmembrane region" description="Helical" evidence="8">
    <location>
        <begin position="240"/>
        <end position="262"/>
    </location>
</feature>
<evidence type="ECO:0000256" key="5">
    <source>
        <dbReference type="ARBA" id="ARBA00022989"/>
    </source>
</evidence>
<dbReference type="AlphaFoldDB" id="A0A975XYN7"/>
<feature type="compositionally biased region" description="Pro residues" evidence="7">
    <location>
        <begin position="747"/>
        <end position="758"/>
    </location>
</feature>
<comment type="subcellular location">
    <subcellularLocation>
        <location evidence="1">Cell membrane</location>
        <topology evidence="1">Multi-pass membrane protein</topology>
    </subcellularLocation>
</comment>
<protein>
    <submittedName>
        <fullName evidence="10">MMPL family transporter</fullName>
    </submittedName>
</protein>
<keyword evidence="11" id="KW-1185">Reference proteome</keyword>
<feature type="transmembrane region" description="Helical" evidence="8">
    <location>
        <begin position="558"/>
        <end position="579"/>
    </location>
</feature>
<dbReference type="PROSITE" id="PS50156">
    <property type="entry name" value="SSD"/>
    <property type="match status" value="1"/>
</dbReference>
<dbReference type="InterPro" id="IPR000731">
    <property type="entry name" value="SSD"/>
</dbReference>
<evidence type="ECO:0000256" key="6">
    <source>
        <dbReference type="ARBA" id="ARBA00023136"/>
    </source>
</evidence>
<feature type="region of interest" description="Disordered" evidence="7">
    <location>
        <begin position="722"/>
        <end position="778"/>
    </location>
</feature>
<organism evidence="10 11">
    <name type="scientific">Nocardioides panacis</name>
    <dbReference type="NCBI Taxonomy" id="2849501"/>
    <lineage>
        <taxon>Bacteria</taxon>
        <taxon>Bacillati</taxon>
        <taxon>Actinomycetota</taxon>
        <taxon>Actinomycetes</taxon>
        <taxon>Propionibacteriales</taxon>
        <taxon>Nocardioidaceae</taxon>
        <taxon>Nocardioides</taxon>
    </lineage>
</organism>
<evidence type="ECO:0000256" key="1">
    <source>
        <dbReference type="ARBA" id="ARBA00004651"/>
    </source>
</evidence>
<feature type="compositionally biased region" description="Low complexity" evidence="7">
    <location>
        <begin position="736"/>
        <end position="746"/>
    </location>
</feature>
<evidence type="ECO:0000313" key="11">
    <source>
        <dbReference type="Proteomes" id="UP000683575"/>
    </source>
</evidence>
<dbReference type="EMBL" id="CP077062">
    <property type="protein sequence ID" value="QWZ06409.1"/>
    <property type="molecule type" value="Genomic_DNA"/>
</dbReference>
<feature type="transmembrane region" description="Helical" evidence="8">
    <location>
        <begin position="283"/>
        <end position="304"/>
    </location>
</feature>
<feature type="transmembrane region" description="Helical" evidence="8">
    <location>
        <begin position="658"/>
        <end position="679"/>
    </location>
</feature>
<dbReference type="GO" id="GO:0005886">
    <property type="term" value="C:plasma membrane"/>
    <property type="evidence" value="ECO:0007669"/>
    <property type="project" value="UniProtKB-SubCell"/>
</dbReference>
<dbReference type="PANTHER" id="PTHR33406:SF6">
    <property type="entry name" value="MEMBRANE PROTEIN YDGH-RELATED"/>
    <property type="match status" value="1"/>
</dbReference>
<evidence type="ECO:0000256" key="2">
    <source>
        <dbReference type="ARBA" id="ARBA00010157"/>
    </source>
</evidence>
<dbReference type="RefSeq" id="WP_216937312.1">
    <property type="nucleotide sequence ID" value="NZ_CP077062.1"/>
</dbReference>
<feature type="transmembrane region" description="Helical" evidence="8">
    <location>
        <begin position="207"/>
        <end position="228"/>
    </location>
</feature>
<feature type="transmembrane region" description="Helical" evidence="8">
    <location>
        <begin position="173"/>
        <end position="200"/>
    </location>
</feature>
<gene>
    <name evidence="10" type="ORF">KRR39_12445</name>
</gene>
<feature type="compositionally biased region" description="Low complexity" evidence="7">
    <location>
        <begin position="759"/>
        <end position="768"/>
    </location>
</feature>
<keyword evidence="5 8" id="KW-1133">Transmembrane helix</keyword>
<keyword evidence="4 8" id="KW-0812">Transmembrane</keyword>
<feature type="transmembrane region" description="Helical" evidence="8">
    <location>
        <begin position="632"/>
        <end position="652"/>
    </location>
</feature>
<accession>A0A975XYN7</accession>
<feature type="transmembrane region" description="Helical" evidence="8">
    <location>
        <begin position="19"/>
        <end position="40"/>
    </location>
</feature>
<dbReference type="Pfam" id="PF03176">
    <property type="entry name" value="MMPL"/>
    <property type="match status" value="2"/>
</dbReference>
<dbReference type="InterPro" id="IPR050545">
    <property type="entry name" value="Mycobact_MmpL"/>
</dbReference>
<feature type="transmembrane region" description="Helical" evidence="8">
    <location>
        <begin position="316"/>
        <end position="339"/>
    </location>
</feature>
<evidence type="ECO:0000256" key="7">
    <source>
        <dbReference type="SAM" id="MobiDB-lite"/>
    </source>
</evidence>
<dbReference type="PANTHER" id="PTHR33406">
    <property type="entry name" value="MEMBRANE PROTEIN MJ1562-RELATED"/>
    <property type="match status" value="1"/>
</dbReference>
<keyword evidence="3" id="KW-1003">Cell membrane</keyword>
<dbReference type="InterPro" id="IPR004869">
    <property type="entry name" value="MMPL_dom"/>
</dbReference>
<evidence type="ECO:0000256" key="4">
    <source>
        <dbReference type="ARBA" id="ARBA00022692"/>
    </source>
</evidence>
<dbReference type="KEGG" id="nps:KRR39_12445"/>
<proteinExistence type="inferred from homology"/>
<feature type="domain" description="SSD" evidence="9">
    <location>
        <begin position="531"/>
        <end position="689"/>
    </location>
</feature>
<keyword evidence="6 8" id="KW-0472">Membrane</keyword>
<evidence type="ECO:0000256" key="3">
    <source>
        <dbReference type="ARBA" id="ARBA00022475"/>
    </source>
</evidence>
<evidence type="ECO:0000313" key="10">
    <source>
        <dbReference type="EMBL" id="QWZ06409.1"/>
    </source>
</evidence>
<name>A0A975XYN7_9ACTN</name>
<reference evidence="10" key="1">
    <citation type="submission" date="2021-06" db="EMBL/GenBank/DDBJ databases">
        <title>Complete genome sequence of Nocardioides sp. G188.</title>
        <authorList>
            <person name="Im W.-T."/>
        </authorList>
    </citation>
    <scope>NUCLEOTIDE SEQUENCE</scope>
    <source>
        <strain evidence="10">G188</strain>
    </source>
</reference>
<dbReference type="Proteomes" id="UP000683575">
    <property type="component" value="Chromosome"/>
</dbReference>
<feature type="transmembrane region" description="Helical" evidence="8">
    <location>
        <begin position="591"/>
        <end position="611"/>
    </location>
</feature>
<evidence type="ECO:0000256" key="8">
    <source>
        <dbReference type="SAM" id="Phobius"/>
    </source>
</evidence>